<keyword evidence="6" id="KW-0375">Hydrogen ion transport</keyword>
<comment type="similarity">
    <text evidence="2">Belongs to the ATPase d subunit family.</text>
</comment>
<evidence type="ECO:0000256" key="4">
    <source>
        <dbReference type="ARBA" id="ARBA00022448"/>
    </source>
</evidence>
<dbReference type="EMBL" id="RCNU01000008">
    <property type="protein sequence ID" value="RWQ94075.1"/>
    <property type="molecule type" value="Genomic_DNA"/>
</dbReference>
<keyword evidence="7" id="KW-0999">Mitochondrion inner membrane</keyword>
<evidence type="ECO:0000313" key="13">
    <source>
        <dbReference type="EMBL" id="RWQ94075.1"/>
    </source>
</evidence>
<comment type="caution">
    <text evidence="13">The sequence shown here is derived from an EMBL/GenBank/DDBJ whole genome shotgun (WGS) entry which is preliminary data.</text>
</comment>
<dbReference type="RefSeq" id="XP_028483720.1">
    <property type="nucleotide sequence ID" value="XM_028633686.1"/>
</dbReference>
<dbReference type="SUPFAM" id="SSF161065">
    <property type="entry name" value="ATP synthase D chain-like"/>
    <property type="match status" value="1"/>
</dbReference>
<dbReference type="STRING" id="264951.A0A443HQI1"/>
<dbReference type="InterPro" id="IPR008689">
    <property type="entry name" value="ATP_synth_F0_dsu_mt"/>
</dbReference>
<keyword evidence="12" id="KW-0175">Coiled coil</keyword>
<accession>A0A443HQI1</accession>
<sequence>MCWHPNLAEQPQLSGTSIFARRPHPPPYHLSSATITMAARSAALKLDWTKVTGSLGLRGQTAASLQAFKKRNDDARRKVQVLSEQPQTVDFAHYRKILKNQAVVDEIENYFKSFKPATYDVNRQLKAIDAFEAQAVKNAEETKGKVEAELSNLQKTLENIETARPFEDLTVDEVAAAQPEIDEKTASLVIRGKWMPPGYKVRFAFYPAHFRGIWSIFELFTNASRPAGALWRPFRSVNVVTYYPTFPLLPPTSMIMSP</sequence>
<proteinExistence type="inferred from homology"/>
<dbReference type="GO" id="GO:0005743">
    <property type="term" value="C:mitochondrial inner membrane"/>
    <property type="evidence" value="ECO:0007669"/>
    <property type="project" value="UniProtKB-SubCell"/>
</dbReference>
<reference evidence="13 14" key="1">
    <citation type="journal article" date="2018" name="Front. Microbiol.">
        <title>Genomic and genetic insights into a cosmopolitan fungus, Paecilomyces variotii (Eurotiales).</title>
        <authorList>
            <person name="Urquhart A.S."/>
            <person name="Mondo S.J."/>
            <person name="Makela M.R."/>
            <person name="Hane J.K."/>
            <person name="Wiebenga A."/>
            <person name="He G."/>
            <person name="Mihaltcheva S."/>
            <person name="Pangilinan J."/>
            <person name="Lipzen A."/>
            <person name="Barry K."/>
            <person name="de Vries R.P."/>
            <person name="Grigoriev I.V."/>
            <person name="Idnurm A."/>
        </authorList>
    </citation>
    <scope>NUCLEOTIDE SEQUENCE [LARGE SCALE GENOMIC DNA]</scope>
    <source>
        <strain evidence="13 14">CBS 101075</strain>
    </source>
</reference>
<keyword evidence="9" id="KW-0496">Mitochondrion</keyword>
<evidence type="ECO:0000256" key="1">
    <source>
        <dbReference type="ARBA" id="ARBA00004273"/>
    </source>
</evidence>
<keyword evidence="8" id="KW-0406">Ion transport</keyword>
<evidence type="ECO:0000256" key="10">
    <source>
        <dbReference type="ARBA" id="ARBA00023136"/>
    </source>
</evidence>
<feature type="coiled-coil region" evidence="12">
    <location>
        <begin position="136"/>
        <end position="163"/>
    </location>
</feature>
<name>A0A443HQI1_BYSSP</name>
<dbReference type="VEuPathDB" id="FungiDB:C8Q69DRAFT_529112"/>
<keyword evidence="5" id="KW-0138">CF(0)</keyword>
<evidence type="ECO:0000256" key="3">
    <source>
        <dbReference type="ARBA" id="ARBA00021688"/>
    </source>
</evidence>
<dbReference type="Gene3D" id="6.10.280.70">
    <property type="match status" value="1"/>
</dbReference>
<dbReference type="GeneID" id="39602963"/>
<keyword evidence="10" id="KW-0472">Membrane</keyword>
<evidence type="ECO:0000313" key="14">
    <source>
        <dbReference type="Proteomes" id="UP000283841"/>
    </source>
</evidence>
<keyword evidence="11" id="KW-0066">ATP synthesis</keyword>
<evidence type="ECO:0000256" key="5">
    <source>
        <dbReference type="ARBA" id="ARBA00022547"/>
    </source>
</evidence>
<dbReference type="PANTHER" id="PTHR12700">
    <property type="entry name" value="ATP SYNTHASE SUBUNIT D, MITOCHONDRIAL"/>
    <property type="match status" value="1"/>
</dbReference>
<evidence type="ECO:0000256" key="11">
    <source>
        <dbReference type="ARBA" id="ARBA00023310"/>
    </source>
</evidence>
<dbReference type="GO" id="GO:0045259">
    <property type="term" value="C:proton-transporting ATP synthase complex"/>
    <property type="evidence" value="ECO:0007669"/>
    <property type="project" value="UniProtKB-KW"/>
</dbReference>
<organism evidence="13 14">
    <name type="scientific">Byssochlamys spectabilis</name>
    <name type="common">Paecilomyces variotii</name>
    <dbReference type="NCBI Taxonomy" id="264951"/>
    <lineage>
        <taxon>Eukaryota</taxon>
        <taxon>Fungi</taxon>
        <taxon>Dikarya</taxon>
        <taxon>Ascomycota</taxon>
        <taxon>Pezizomycotina</taxon>
        <taxon>Eurotiomycetes</taxon>
        <taxon>Eurotiomycetidae</taxon>
        <taxon>Eurotiales</taxon>
        <taxon>Thermoascaceae</taxon>
        <taxon>Paecilomyces</taxon>
    </lineage>
</organism>
<dbReference type="Proteomes" id="UP000283841">
    <property type="component" value="Unassembled WGS sequence"/>
</dbReference>
<dbReference type="InterPro" id="IPR036228">
    <property type="entry name" value="ATP_synth_F0_dsu_sf_mt"/>
</dbReference>
<evidence type="ECO:0000256" key="8">
    <source>
        <dbReference type="ARBA" id="ARBA00023065"/>
    </source>
</evidence>
<keyword evidence="14" id="KW-1185">Reference proteome</keyword>
<keyword evidence="4" id="KW-0813">Transport</keyword>
<dbReference type="GO" id="GO:0015078">
    <property type="term" value="F:proton transmembrane transporter activity"/>
    <property type="evidence" value="ECO:0007669"/>
    <property type="project" value="InterPro"/>
</dbReference>
<evidence type="ECO:0000256" key="2">
    <source>
        <dbReference type="ARBA" id="ARBA00006842"/>
    </source>
</evidence>
<dbReference type="AlphaFoldDB" id="A0A443HQI1"/>
<protein>
    <recommendedName>
        <fullName evidence="3">ATP synthase subunit d, mitochondrial</fullName>
    </recommendedName>
</protein>
<dbReference type="Pfam" id="PF05873">
    <property type="entry name" value="Mt_ATP-synt_D"/>
    <property type="match status" value="1"/>
</dbReference>
<comment type="subcellular location">
    <subcellularLocation>
        <location evidence="1">Mitochondrion inner membrane</location>
    </subcellularLocation>
</comment>
<evidence type="ECO:0000256" key="6">
    <source>
        <dbReference type="ARBA" id="ARBA00022781"/>
    </source>
</evidence>
<evidence type="ECO:0000256" key="7">
    <source>
        <dbReference type="ARBA" id="ARBA00022792"/>
    </source>
</evidence>
<dbReference type="GO" id="GO:0015986">
    <property type="term" value="P:proton motive force-driven ATP synthesis"/>
    <property type="evidence" value="ECO:0007669"/>
    <property type="project" value="InterPro"/>
</dbReference>
<evidence type="ECO:0000256" key="9">
    <source>
        <dbReference type="ARBA" id="ARBA00023128"/>
    </source>
</evidence>
<evidence type="ECO:0000256" key="12">
    <source>
        <dbReference type="SAM" id="Coils"/>
    </source>
</evidence>
<gene>
    <name evidence="13" type="ORF">C8Q69DRAFT_529112</name>
</gene>